<keyword evidence="2" id="KW-1185">Reference proteome</keyword>
<comment type="caution">
    <text evidence="1">The sequence shown here is derived from an EMBL/GenBank/DDBJ whole genome shotgun (WGS) entry which is preliminary data.</text>
</comment>
<dbReference type="RefSeq" id="WP_117541718.1">
    <property type="nucleotide sequence ID" value="NZ_QVFD01000024.1"/>
</dbReference>
<dbReference type="EMBL" id="QVFD01000024">
    <property type="protein sequence ID" value="RGC43254.1"/>
    <property type="molecule type" value="Genomic_DNA"/>
</dbReference>
<name>A0A3E2XGS1_9FIRM</name>
<sequence length="244" mass="28712">MSRTYEELKAGFERIEAAQACRNLMGKYSYLHTAMRNIDFMNLWANREDDILAMPWGYYLGIEGVRKCYLEDHGDRSDPMVQASPIFKGGMMMHAMDTAVIEVAKDGKTAKGVWLSPGHESCYIPDFSKFPDWKKGDPLPENLEIMSSCEWAWSKYYVDFIKEDGEWKFWKLRLWPIYKTDFYVPWTQHPDMDEVDFPFHNHKALPEPNWAWNKETVYPAGQPEPPVPYEHYEDAVPKLWESFV</sequence>
<dbReference type="Gene3D" id="3.10.450.50">
    <property type="match status" value="1"/>
</dbReference>
<accession>A0A3E2XGS1</accession>
<dbReference type="Proteomes" id="UP000261231">
    <property type="component" value="Unassembled WGS sequence"/>
</dbReference>
<proteinExistence type="predicted"/>
<gene>
    <name evidence="1" type="ORF">DW747_15580</name>
</gene>
<dbReference type="SUPFAM" id="SSF54427">
    <property type="entry name" value="NTF2-like"/>
    <property type="match status" value="1"/>
</dbReference>
<protein>
    <submittedName>
        <fullName evidence="1">Nuclear transport factor 2 family protein</fullName>
    </submittedName>
</protein>
<dbReference type="InterPro" id="IPR032710">
    <property type="entry name" value="NTF2-like_dom_sf"/>
</dbReference>
<evidence type="ECO:0000313" key="1">
    <source>
        <dbReference type="EMBL" id="RGC43254.1"/>
    </source>
</evidence>
<reference evidence="1 2" key="1">
    <citation type="submission" date="2018-08" db="EMBL/GenBank/DDBJ databases">
        <title>A genome reference for cultivated species of the human gut microbiota.</title>
        <authorList>
            <person name="Zou Y."/>
            <person name="Xue W."/>
            <person name="Luo G."/>
        </authorList>
    </citation>
    <scope>NUCLEOTIDE SEQUENCE [LARGE SCALE GENOMIC DNA]</scope>
    <source>
        <strain evidence="1 2">AM28-39</strain>
    </source>
</reference>
<dbReference type="AlphaFoldDB" id="A0A3E2XGS1"/>
<organism evidence="1 2">
    <name type="scientific">Coprococcus catus</name>
    <dbReference type="NCBI Taxonomy" id="116085"/>
    <lineage>
        <taxon>Bacteria</taxon>
        <taxon>Bacillati</taxon>
        <taxon>Bacillota</taxon>
        <taxon>Clostridia</taxon>
        <taxon>Lachnospirales</taxon>
        <taxon>Lachnospiraceae</taxon>
        <taxon>Coprococcus</taxon>
    </lineage>
</organism>
<evidence type="ECO:0000313" key="2">
    <source>
        <dbReference type="Proteomes" id="UP000261231"/>
    </source>
</evidence>
<dbReference type="OrthoDB" id="8217881at2"/>